<dbReference type="RefSeq" id="WP_106190482.1">
    <property type="nucleotide sequence ID" value="NZ_PVTF01000008.1"/>
</dbReference>
<dbReference type="EMBL" id="PVTF01000008">
    <property type="protein sequence ID" value="PRY39058.1"/>
    <property type="molecule type" value="Genomic_DNA"/>
</dbReference>
<keyword evidence="2" id="KW-1185">Reference proteome</keyword>
<gene>
    <name evidence="1" type="ORF">CLV43_108458</name>
</gene>
<comment type="caution">
    <text evidence="1">The sequence shown here is derived from an EMBL/GenBank/DDBJ whole genome shotgun (WGS) entry which is preliminary data.</text>
</comment>
<dbReference type="AlphaFoldDB" id="A0A2T0T053"/>
<protein>
    <submittedName>
        <fullName evidence="1">Uncharacterized protein</fullName>
    </submittedName>
</protein>
<accession>A0A2T0T053</accession>
<proteinExistence type="predicted"/>
<organism evidence="1 2">
    <name type="scientific">Umezawaea tangerina</name>
    <dbReference type="NCBI Taxonomy" id="84725"/>
    <lineage>
        <taxon>Bacteria</taxon>
        <taxon>Bacillati</taxon>
        <taxon>Actinomycetota</taxon>
        <taxon>Actinomycetes</taxon>
        <taxon>Pseudonocardiales</taxon>
        <taxon>Pseudonocardiaceae</taxon>
        <taxon>Umezawaea</taxon>
    </lineage>
</organism>
<reference evidence="1 2" key="1">
    <citation type="submission" date="2018-03" db="EMBL/GenBank/DDBJ databases">
        <title>Genomic Encyclopedia of Archaeal and Bacterial Type Strains, Phase II (KMG-II): from individual species to whole genera.</title>
        <authorList>
            <person name="Goeker M."/>
        </authorList>
    </citation>
    <scope>NUCLEOTIDE SEQUENCE [LARGE SCALE GENOMIC DNA]</scope>
    <source>
        <strain evidence="1 2">DSM 44720</strain>
    </source>
</reference>
<name>A0A2T0T053_9PSEU</name>
<evidence type="ECO:0000313" key="2">
    <source>
        <dbReference type="Proteomes" id="UP000239494"/>
    </source>
</evidence>
<evidence type="ECO:0000313" key="1">
    <source>
        <dbReference type="EMBL" id="PRY39058.1"/>
    </source>
</evidence>
<sequence>MPQSKHAGSTSPLTELVHTAAEAGHVGRALLEHVVVLVAARVSDLDCAESADGVVPDDAVGLALVVVDVLAGFLALRADTDLRESACLVAEGFCAAITDRVSAWADRLVAAGNASTGEELASSWRAVSDEIRHHVRACRAGNG</sequence>
<dbReference type="Proteomes" id="UP000239494">
    <property type="component" value="Unassembled WGS sequence"/>
</dbReference>